<name>A0ABQ3K040_9DEIO</name>
<gene>
    <name evidence="1" type="ORF">GCM10017783_07040</name>
</gene>
<comment type="caution">
    <text evidence="1">The sequence shown here is derived from an EMBL/GenBank/DDBJ whole genome shotgun (WGS) entry which is preliminary data.</text>
</comment>
<protein>
    <submittedName>
        <fullName evidence="1">Uncharacterized protein</fullName>
    </submittedName>
</protein>
<organism evidence="1 2">
    <name type="scientific">Deinococcus piscis</name>
    <dbReference type="NCBI Taxonomy" id="394230"/>
    <lineage>
        <taxon>Bacteria</taxon>
        <taxon>Thermotogati</taxon>
        <taxon>Deinococcota</taxon>
        <taxon>Deinococci</taxon>
        <taxon>Deinococcales</taxon>
        <taxon>Deinococcaceae</taxon>
        <taxon>Deinococcus</taxon>
    </lineage>
</organism>
<dbReference type="Proteomes" id="UP000632154">
    <property type="component" value="Unassembled WGS sequence"/>
</dbReference>
<dbReference type="EMBL" id="BNAL01000006">
    <property type="protein sequence ID" value="GHF97807.1"/>
    <property type="molecule type" value="Genomic_DNA"/>
</dbReference>
<accession>A0ABQ3K040</accession>
<sequence>MPARLGAQALTSPLLEWTGPQLFGYSIADIGVNAGGDLFLGQSAFGMYWDDANRTLPPHLLKFTSTGQKLALQRFPFGTQGGSNAVLVTEDGAKEEVYHLIDPREPYSEGPQAEIYGTDMQRLSNGSEEQFSLPIQGFPSEVVPAKQGIATLQILRPEQGGAGGVDVRELAYRSWGEIGLTQHYVLRSPAALKDGTVRAHLASASDGSLYLLTSVDIPNEECHSFRSHYFSTLACPSVMGVTKFVDGEAAWQVYWESSSPQLALDLSASVQGVSILMTSGHARGEPSATSAQTVLSFGPDGSVKGNITLPIQQLRSQLEIPDKPGLADTERVVSAPLNLTQDNEGHLLAYSDNLILTGTVMDGFVHHYLMDSNGVETAVPLPAERGSINKVVMRGEYVYAIGTTNNKFGSPQPPLLNSPDDLNRSTVQEKTFLLPLDFQLRSRSGRS</sequence>
<reference evidence="2" key="1">
    <citation type="journal article" date="2019" name="Int. J. Syst. Evol. Microbiol.">
        <title>The Global Catalogue of Microorganisms (GCM) 10K type strain sequencing project: providing services to taxonomists for standard genome sequencing and annotation.</title>
        <authorList>
            <consortium name="The Broad Institute Genomics Platform"/>
            <consortium name="The Broad Institute Genome Sequencing Center for Infectious Disease"/>
            <person name="Wu L."/>
            <person name="Ma J."/>
        </authorList>
    </citation>
    <scope>NUCLEOTIDE SEQUENCE [LARGE SCALE GENOMIC DNA]</scope>
    <source>
        <strain evidence="2">CGMCC 1.18439</strain>
    </source>
</reference>
<keyword evidence="2" id="KW-1185">Reference proteome</keyword>
<evidence type="ECO:0000313" key="1">
    <source>
        <dbReference type="EMBL" id="GHF97807.1"/>
    </source>
</evidence>
<evidence type="ECO:0000313" key="2">
    <source>
        <dbReference type="Proteomes" id="UP000632154"/>
    </source>
</evidence>
<proteinExistence type="predicted"/>